<accession>A0ABR8UUQ2</accession>
<evidence type="ECO:0000313" key="5">
    <source>
        <dbReference type="EMBL" id="MBD7996289.1"/>
    </source>
</evidence>
<comment type="similarity">
    <text evidence="2">Belongs to the IucA/IucC family.</text>
</comment>
<evidence type="ECO:0000256" key="2">
    <source>
        <dbReference type="ARBA" id="ARBA00007832"/>
    </source>
</evidence>
<dbReference type="Pfam" id="PF04183">
    <property type="entry name" value="IucA_IucC"/>
    <property type="match status" value="1"/>
</dbReference>
<dbReference type="InterPro" id="IPR007310">
    <property type="entry name" value="Aerobactin_biosyn_IucA/IucC_N"/>
</dbReference>
<keyword evidence="6" id="KW-1185">Reference proteome</keyword>
<name>A0ABR8UUQ2_9MICC</name>
<dbReference type="Pfam" id="PF06276">
    <property type="entry name" value="FhuF"/>
    <property type="match status" value="1"/>
</dbReference>
<evidence type="ECO:0000313" key="6">
    <source>
        <dbReference type="Proteomes" id="UP000609874"/>
    </source>
</evidence>
<protein>
    <submittedName>
        <fullName evidence="5">IucA/IucC family siderophore biosynthesis protein</fullName>
    </submittedName>
</protein>
<evidence type="ECO:0000259" key="3">
    <source>
        <dbReference type="Pfam" id="PF04183"/>
    </source>
</evidence>
<dbReference type="Gene3D" id="6.10.250.3370">
    <property type="match status" value="1"/>
</dbReference>
<evidence type="ECO:0000256" key="1">
    <source>
        <dbReference type="ARBA" id="ARBA00004924"/>
    </source>
</evidence>
<evidence type="ECO:0000259" key="4">
    <source>
        <dbReference type="Pfam" id="PF06276"/>
    </source>
</evidence>
<dbReference type="PANTHER" id="PTHR34384:SF6">
    <property type="entry name" value="STAPHYLOFERRIN B SYNTHASE"/>
    <property type="match status" value="1"/>
</dbReference>
<dbReference type="InterPro" id="IPR037455">
    <property type="entry name" value="LucA/IucC-like"/>
</dbReference>
<feature type="domain" description="Aerobactin siderophore biosynthesis IucA/IucC-like C-terminal" evidence="4">
    <location>
        <begin position="427"/>
        <end position="584"/>
    </location>
</feature>
<dbReference type="Proteomes" id="UP000609874">
    <property type="component" value="Unassembled WGS sequence"/>
</dbReference>
<proteinExistence type="inferred from homology"/>
<reference evidence="5 6" key="1">
    <citation type="submission" date="2020-08" db="EMBL/GenBank/DDBJ databases">
        <title>A Genomic Blueprint of the Chicken Gut Microbiome.</title>
        <authorList>
            <person name="Gilroy R."/>
            <person name="Ravi A."/>
            <person name="Getino M."/>
            <person name="Pursley I."/>
            <person name="Horton D.L."/>
            <person name="Alikhan N.-F."/>
            <person name="Baker D."/>
            <person name="Gharbi K."/>
            <person name="Hall N."/>
            <person name="Watson M."/>
            <person name="Adriaenssens E.M."/>
            <person name="Foster-Nyarko E."/>
            <person name="Jarju S."/>
            <person name="Secka A."/>
            <person name="Antonio M."/>
            <person name="Oren A."/>
            <person name="Chaudhuri R."/>
            <person name="La Ragione R.M."/>
            <person name="Hildebrand F."/>
            <person name="Pallen M.J."/>
        </authorList>
    </citation>
    <scope>NUCLEOTIDE SEQUENCE [LARGE SCALE GENOMIC DNA]</scope>
    <source>
        <strain evidence="5 6">Sa2CUA1</strain>
    </source>
</reference>
<sequence>MPADPGTGTIPDGTAHLNPERWAAANRHLLRKAIAEFAHERILLPRAIGPGRYELTSDDGSATYRFEADILALEHWSIRAESIVRTERDEETGLDALVFITEFAGTLGINGQMLPVYLEEISSTLASHAFKHTGTFHTAGELASGITQGRDPAADFQAIEASMTEGHPCFVANNGRLGFGSADYLAYAPETAAAIRLHWIAVAKDKARFTAISGLDYAALVAAELDPGVQAGFEADLRAQGLAPDNYLLMPVHPWQWENKLSVTFAADVAQQYVVHLGPGPDTYQAQQSIRTFFNRDVPSRCYVKTALSVVNMGFMRGLSAEYMVSTPAINEWVDYLVKSDSTLAGQGFGILRETAAIGYRNSYYDAAAPKGSPYRKMLAALWRESPLPKLEAGEQLATMASLLHTDPAGAPFVSALIHRSGLPARDWLVRYLEAYLVPVLHCFYAYRLAFMPHGENLILVLKDGVPERVLMKDIGEEIIVMADKVELPAEVSRVRVDVPEDEQILSVFTDVLDCFFRFLAAVLHEDGQLPQEDFWAVTSDVITAYQAGHPELAEDFAAHDLFAPDFARSCLNRLQLRNNQQMLDISDPSGGLQFSGRLVNPLAGRGRESSGESRGTA</sequence>
<organism evidence="5 6">
    <name type="scientific">Arthrobacter gallicola</name>
    <dbReference type="NCBI Taxonomy" id="2762225"/>
    <lineage>
        <taxon>Bacteria</taxon>
        <taxon>Bacillati</taxon>
        <taxon>Actinomycetota</taxon>
        <taxon>Actinomycetes</taxon>
        <taxon>Micrococcales</taxon>
        <taxon>Micrococcaceae</taxon>
        <taxon>Arthrobacter</taxon>
    </lineage>
</organism>
<dbReference type="Gene3D" id="3.30.310.280">
    <property type="match status" value="1"/>
</dbReference>
<dbReference type="PANTHER" id="PTHR34384">
    <property type="entry name" value="L-2,3-DIAMINOPROPANOATE--CITRATE LIGASE"/>
    <property type="match status" value="1"/>
</dbReference>
<feature type="domain" description="Aerobactin siderophore biosynthesis IucA/IucC N-terminal" evidence="3">
    <location>
        <begin position="155"/>
        <end position="405"/>
    </location>
</feature>
<gene>
    <name evidence="5" type="ORF">H9639_13375</name>
</gene>
<comment type="caution">
    <text evidence="5">The sequence shown here is derived from an EMBL/GenBank/DDBJ whole genome shotgun (WGS) entry which is preliminary data.</text>
</comment>
<comment type="pathway">
    <text evidence="1">Siderophore biosynthesis.</text>
</comment>
<dbReference type="InterPro" id="IPR022770">
    <property type="entry name" value="IucA/IucC-like_C"/>
</dbReference>
<dbReference type="Gene3D" id="1.10.510.40">
    <property type="match status" value="1"/>
</dbReference>
<dbReference type="EMBL" id="JACSQD010000006">
    <property type="protein sequence ID" value="MBD7996289.1"/>
    <property type="molecule type" value="Genomic_DNA"/>
</dbReference>